<feature type="domain" description="EGF-like" evidence="6">
    <location>
        <begin position="60"/>
        <end position="96"/>
    </location>
</feature>
<dbReference type="PANTHER" id="PTHR24049">
    <property type="entry name" value="CRUMBS FAMILY MEMBER"/>
    <property type="match status" value="1"/>
</dbReference>
<evidence type="ECO:0000259" key="6">
    <source>
        <dbReference type="PROSITE" id="PS50026"/>
    </source>
</evidence>
<comment type="caution">
    <text evidence="4">Lacks conserved residue(s) required for the propagation of feature annotation.</text>
</comment>
<keyword evidence="5" id="KW-0732">Signal</keyword>
<gene>
    <name evidence="7" type="ORF">Cvel_25475</name>
</gene>
<dbReference type="Gene3D" id="2.10.25.10">
    <property type="entry name" value="Laminin"/>
    <property type="match status" value="1"/>
</dbReference>
<keyword evidence="2" id="KW-0677">Repeat</keyword>
<keyword evidence="1 4" id="KW-0245">EGF-like domain</keyword>
<dbReference type="EMBL" id="CDMZ01002086">
    <property type="protein sequence ID" value="CEM40689.1"/>
    <property type="molecule type" value="Genomic_DNA"/>
</dbReference>
<sequence>MKLLAAGLLVAGASAVFDMAKLGSHLFDGLKLDGLKLDVDGVFADKKEALTKHKVVTKKKGDVCPKNFCRNGGECVGKKPHFFCNCPKGFTGDKCQTEVNFCREDSCAAGLTCVSSPHGFTCEGELPPPTGMVWNVMPGDDVQSVIDNDANPGDTIMFAAGTYEISLEIPKSLTLMGAGSGDDPGSNTILTNPAALDVGLDITGPPPPGNGGPTCGPAGAPCGTWRIKDMRITLFDSAGIRMNRTPTNFVGGDLLSIDNVWVEGNKEFGLQVSKLSAQVICSRAVPTGRNHWAR</sequence>
<evidence type="ECO:0000313" key="7">
    <source>
        <dbReference type="EMBL" id="CEM40689.1"/>
    </source>
</evidence>
<dbReference type="Gene3D" id="2.160.20.10">
    <property type="entry name" value="Single-stranded right-handed beta-helix, Pectin lyase-like"/>
    <property type="match status" value="1"/>
</dbReference>
<evidence type="ECO:0000256" key="5">
    <source>
        <dbReference type="SAM" id="SignalP"/>
    </source>
</evidence>
<dbReference type="SUPFAM" id="SSF51126">
    <property type="entry name" value="Pectin lyase-like"/>
    <property type="match status" value="1"/>
</dbReference>
<dbReference type="VEuPathDB" id="CryptoDB:Cvel_25475"/>
<dbReference type="SMART" id="SM00181">
    <property type="entry name" value="EGF"/>
    <property type="match status" value="1"/>
</dbReference>
<protein>
    <recommendedName>
        <fullName evidence="6">EGF-like domain-containing protein</fullName>
    </recommendedName>
</protein>
<dbReference type="InterPro" id="IPR000742">
    <property type="entry name" value="EGF"/>
</dbReference>
<dbReference type="CDD" id="cd00054">
    <property type="entry name" value="EGF_CA"/>
    <property type="match status" value="1"/>
</dbReference>
<accession>A0A0G4HA99</accession>
<dbReference type="AlphaFoldDB" id="A0A0G4HA99"/>
<evidence type="ECO:0000256" key="3">
    <source>
        <dbReference type="ARBA" id="ARBA00023157"/>
    </source>
</evidence>
<proteinExistence type="predicted"/>
<keyword evidence="3 4" id="KW-1015">Disulfide bond</keyword>
<feature type="signal peptide" evidence="5">
    <location>
        <begin position="1"/>
        <end position="15"/>
    </location>
</feature>
<reference evidence="7" key="1">
    <citation type="submission" date="2014-11" db="EMBL/GenBank/DDBJ databases">
        <authorList>
            <person name="Otto D Thomas"/>
            <person name="Naeem Raeece"/>
        </authorList>
    </citation>
    <scope>NUCLEOTIDE SEQUENCE</scope>
</reference>
<evidence type="ECO:0000256" key="4">
    <source>
        <dbReference type="PROSITE-ProRule" id="PRU00076"/>
    </source>
</evidence>
<organism evidence="7">
    <name type="scientific">Chromera velia CCMP2878</name>
    <dbReference type="NCBI Taxonomy" id="1169474"/>
    <lineage>
        <taxon>Eukaryota</taxon>
        <taxon>Sar</taxon>
        <taxon>Alveolata</taxon>
        <taxon>Colpodellida</taxon>
        <taxon>Chromeraceae</taxon>
        <taxon>Chromera</taxon>
    </lineage>
</organism>
<evidence type="ECO:0000256" key="1">
    <source>
        <dbReference type="ARBA" id="ARBA00022536"/>
    </source>
</evidence>
<dbReference type="Pfam" id="PF00008">
    <property type="entry name" value="EGF"/>
    <property type="match status" value="1"/>
</dbReference>
<feature type="disulfide bond" evidence="4">
    <location>
        <begin position="86"/>
        <end position="95"/>
    </location>
</feature>
<feature type="chain" id="PRO_5012633290" description="EGF-like domain-containing protein" evidence="5">
    <location>
        <begin position="16"/>
        <end position="294"/>
    </location>
</feature>
<dbReference type="PROSITE" id="PS00022">
    <property type="entry name" value="EGF_1"/>
    <property type="match status" value="1"/>
</dbReference>
<dbReference type="PROSITE" id="PS01186">
    <property type="entry name" value="EGF_2"/>
    <property type="match status" value="1"/>
</dbReference>
<dbReference type="PhylomeDB" id="A0A0G4HA99"/>
<dbReference type="InterPro" id="IPR012334">
    <property type="entry name" value="Pectin_lyas_fold"/>
</dbReference>
<name>A0A0G4HA99_9ALVE</name>
<evidence type="ECO:0000256" key="2">
    <source>
        <dbReference type="ARBA" id="ARBA00022737"/>
    </source>
</evidence>
<dbReference type="SUPFAM" id="SSF57196">
    <property type="entry name" value="EGF/Laminin"/>
    <property type="match status" value="1"/>
</dbReference>
<dbReference type="PROSITE" id="PS50026">
    <property type="entry name" value="EGF_3"/>
    <property type="match status" value="1"/>
</dbReference>
<dbReference type="InterPro" id="IPR011050">
    <property type="entry name" value="Pectin_lyase_fold/virulence"/>
</dbReference>
<dbReference type="InterPro" id="IPR051022">
    <property type="entry name" value="Notch_Cell-Fate_Det"/>
</dbReference>